<proteinExistence type="predicted"/>
<comment type="caution">
    <text evidence="1">The sequence shown here is derived from an EMBL/GenBank/DDBJ whole genome shotgun (WGS) entry which is preliminary data.</text>
</comment>
<reference evidence="1 2" key="1">
    <citation type="submission" date="2024-07" db="EMBL/GenBank/DDBJ databases">
        <title>Chromosome-level genome assembly of the water stick insect Ranatra chinensis (Heteroptera: Nepidae).</title>
        <authorList>
            <person name="Liu X."/>
        </authorList>
    </citation>
    <scope>NUCLEOTIDE SEQUENCE [LARGE SCALE GENOMIC DNA]</scope>
    <source>
        <strain evidence="1">Cailab_2021Rc</strain>
        <tissue evidence="1">Muscle</tissue>
    </source>
</reference>
<accession>A0ABD0YPW1</accession>
<dbReference type="EMBL" id="JBFDAA010000005">
    <property type="protein sequence ID" value="KAL1132544.1"/>
    <property type="molecule type" value="Genomic_DNA"/>
</dbReference>
<evidence type="ECO:0000313" key="1">
    <source>
        <dbReference type="EMBL" id="KAL1132544.1"/>
    </source>
</evidence>
<name>A0ABD0YPW1_9HEMI</name>
<evidence type="ECO:0000313" key="2">
    <source>
        <dbReference type="Proteomes" id="UP001558652"/>
    </source>
</evidence>
<protein>
    <submittedName>
        <fullName evidence="1">Uncharacterized protein</fullName>
    </submittedName>
</protein>
<keyword evidence="2" id="KW-1185">Reference proteome</keyword>
<gene>
    <name evidence="1" type="ORF">AAG570_010499</name>
</gene>
<sequence length="166" mass="18950">MENIELLKRVRCLSDPVGRRSVGRPKLRWLDDVVTDCRLLGQRNWRVVAVGQAEDGVRNMFYENKKQETTEIGTHFWLRRLRSFVVDSEVDSRDVSTEEVTLPRWLQHTWMVGGGPTSTEWIGTPKHDPALPALKGVIPTTCPAVWPSSLDPSFAFVSSYNDEVIR</sequence>
<dbReference type="Proteomes" id="UP001558652">
    <property type="component" value="Unassembled WGS sequence"/>
</dbReference>
<dbReference type="AlphaFoldDB" id="A0ABD0YPW1"/>
<organism evidence="1 2">
    <name type="scientific">Ranatra chinensis</name>
    <dbReference type="NCBI Taxonomy" id="642074"/>
    <lineage>
        <taxon>Eukaryota</taxon>
        <taxon>Metazoa</taxon>
        <taxon>Ecdysozoa</taxon>
        <taxon>Arthropoda</taxon>
        <taxon>Hexapoda</taxon>
        <taxon>Insecta</taxon>
        <taxon>Pterygota</taxon>
        <taxon>Neoptera</taxon>
        <taxon>Paraneoptera</taxon>
        <taxon>Hemiptera</taxon>
        <taxon>Heteroptera</taxon>
        <taxon>Panheteroptera</taxon>
        <taxon>Nepomorpha</taxon>
        <taxon>Nepidae</taxon>
        <taxon>Ranatrinae</taxon>
        <taxon>Ranatra</taxon>
    </lineage>
</organism>